<protein>
    <submittedName>
        <fullName evidence="2">Nucleoside-diphosphate-sugar epimerase</fullName>
    </submittedName>
</protein>
<sequence>MNVEGTRRLARQAAQSGVRRLVFLSTVKVHGESTSPGRPWNANDEARPQDAYSRSKWEAEQSLWNEAAGSGLEVVVVRPPLVYGPGVRANMERLRRWVAQGLPIPLGSVDNRRSLVALDNLVDLLARCIEHADAPGHSFLVSDGQDLSTPELVCAMASAMGRPARLLPVPPACLRLAGWLTARSAEVERLVGSLVVDPGPTHTTLGWQPPVTVTQGLNRWLGEPRP</sequence>
<organism evidence="2 3">
    <name type="scientific">Hydrogenophaga palleronii</name>
    <dbReference type="NCBI Taxonomy" id="65655"/>
    <lineage>
        <taxon>Bacteria</taxon>
        <taxon>Pseudomonadati</taxon>
        <taxon>Pseudomonadota</taxon>
        <taxon>Betaproteobacteria</taxon>
        <taxon>Burkholderiales</taxon>
        <taxon>Comamonadaceae</taxon>
        <taxon>Hydrogenophaga</taxon>
    </lineage>
</organism>
<dbReference type="Gene3D" id="3.40.50.720">
    <property type="entry name" value="NAD(P)-binding Rossmann-like Domain"/>
    <property type="match status" value="1"/>
</dbReference>
<dbReference type="InterPro" id="IPR050177">
    <property type="entry name" value="Lipid_A_modif_metabolic_enz"/>
</dbReference>
<accession>A0ABU1WH14</accession>
<feature type="domain" description="NAD-dependent epimerase/dehydratase" evidence="1">
    <location>
        <begin position="2"/>
        <end position="138"/>
    </location>
</feature>
<gene>
    <name evidence="2" type="ORF">J2W49_000220</name>
</gene>
<dbReference type="InterPro" id="IPR036291">
    <property type="entry name" value="NAD(P)-bd_dom_sf"/>
</dbReference>
<dbReference type="EMBL" id="JAVDWU010000001">
    <property type="protein sequence ID" value="MDR7148292.1"/>
    <property type="molecule type" value="Genomic_DNA"/>
</dbReference>
<dbReference type="SUPFAM" id="SSF51735">
    <property type="entry name" value="NAD(P)-binding Rossmann-fold domains"/>
    <property type="match status" value="1"/>
</dbReference>
<keyword evidence="3" id="KW-1185">Reference proteome</keyword>
<dbReference type="Proteomes" id="UP001265700">
    <property type="component" value="Unassembled WGS sequence"/>
</dbReference>
<dbReference type="Pfam" id="PF01370">
    <property type="entry name" value="Epimerase"/>
    <property type="match status" value="1"/>
</dbReference>
<name>A0ABU1WH14_9BURK</name>
<evidence type="ECO:0000259" key="1">
    <source>
        <dbReference type="Pfam" id="PF01370"/>
    </source>
</evidence>
<dbReference type="InterPro" id="IPR001509">
    <property type="entry name" value="Epimerase_deHydtase"/>
</dbReference>
<reference evidence="2 3" key="1">
    <citation type="submission" date="2023-07" db="EMBL/GenBank/DDBJ databases">
        <title>Sorghum-associated microbial communities from plants grown in Nebraska, USA.</title>
        <authorList>
            <person name="Schachtman D."/>
        </authorList>
    </citation>
    <scope>NUCLEOTIDE SEQUENCE [LARGE SCALE GENOMIC DNA]</scope>
    <source>
        <strain evidence="2 3">4249</strain>
    </source>
</reference>
<evidence type="ECO:0000313" key="3">
    <source>
        <dbReference type="Proteomes" id="UP001265700"/>
    </source>
</evidence>
<dbReference type="PANTHER" id="PTHR43245:SF58">
    <property type="entry name" value="BLL5923 PROTEIN"/>
    <property type="match status" value="1"/>
</dbReference>
<evidence type="ECO:0000313" key="2">
    <source>
        <dbReference type="EMBL" id="MDR7148292.1"/>
    </source>
</evidence>
<proteinExistence type="predicted"/>
<dbReference type="PANTHER" id="PTHR43245">
    <property type="entry name" value="BIFUNCTIONAL POLYMYXIN RESISTANCE PROTEIN ARNA"/>
    <property type="match status" value="1"/>
</dbReference>
<comment type="caution">
    <text evidence="2">The sequence shown here is derived from an EMBL/GenBank/DDBJ whole genome shotgun (WGS) entry which is preliminary data.</text>
</comment>